<evidence type="ECO:0000256" key="2">
    <source>
        <dbReference type="SAM" id="MobiDB-lite"/>
    </source>
</evidence>
<accession>A0AAV3NZS5</accession>
<dbReference type="AlphaFoldDB" id="A0AAV3NZS5"/>
<evidence type="ECO:0000256" key="1">
    <source>
        <dbReference type="SAM" id="Coils"/>
    </source>
</evidence>
<protein>
    <submittedName>
        <fullName evidence="3">Uncharacterized protein</fullName>
    </submittedName>
</protein>
<name>A0AAV3NZS5_LITER</name>
<evidence type="ECO:0000313" key="4">
    <source>
        <dbReference type="Proteomes" id="UP001454036"/>
    </source>
</evidence>
<dbReference type="EMBL" id="BAABME010000704">
    <property type="protein sequence ID" value="GAA0144849.1"/>
    <property type="molecule type" value="Genomic_DNA"/>
</dbReference>
<feature type="coiled-coil region" evidence="1">
    <location>
        <begin position="145"/>
        <end position="172"/>
    </location>
</feature>
<proteinExistence type="predicted"/>
<keyword evidence="4" id="KW-1185">Reference proteome</keyword>
<organism evidence="3 4">
    <name type="scientific">Lithospermum erythrorhizon</name>
    <name type="common">Purple gromwell</name>
    <name type="synonym">Lithospermum officinale var. erythrorhizon</name>
    <dbReference type="NCBI Taxonomy" id="34254"/>
    <lineage>
        <taxon>Eukaryota</taxon>
        <taxon>Viridiplantae</taxon>
        <taxon>Streptophyta</taxon>
        <taxon>Embryophyta</taxon>
        <taxon>Tracheophyta</taxon>
        <taxon>Spermatophyta</taxon>
        <taxon>Magnoliopsida</taxon>
        <taxon>eudicotyledons</taxon>
        <taxon>Gunneridae</taxon>
        <taxon>Pentapetalae</taxon>
        <taxon>asterids</taxon>
        <taxon>lamiids</taxon>
        <taxon>Boraginales</taxon>
        <taxon>Boraginaceae</taxon>
        <taxon>Boraginoideae</taxon>
        <taxon>Lithospermeae</taxon>
        <taxon>Lithospermum</taxon>
    </lineage>
</organism>
<gene>
    <name evidence="3" type="ORF">LIER_05185</name>
</gene>
<dbReference type="Proteomes" id="UP001454036">
    <property type="component" value="Unassembled WGS sequence"/>
</dbReference>
<reference evidence="3 4" key="1">
    <citation type="submission" date="2024-01" db="EMBL/GenBank/DDBJ databases">
        <title>The complete chloroplast genome sequence of Lithospermum erythrorhizon: insights into the phylogenetic relationship among Boraginaceae species and the maternal lineages of purple gromwells.</title>
        <authorList>
            <person name="Okada T."/>
            <person name="Watanabe K."/>
        </authorList>
    </citation>
    <scope>NUCLEOTIDE SEQUENCE [LARGE SCALE GENOMIC DNA]</scope>
</reference>
<feature type="region of interest" description="Disordered" evidence="2">
    <location>
        <begin position="99"/>
        <end position="119"/>
    </location>
</feature>
<sequence length="208" mass="22664">MCLTMYRRRHQLLQWFPRTNPPCGWGTSTPQRLEGHFFSSPPLLGQSQNPLPSTPQVPGAALVDAGEKHSATIILGMEDQGGGGLTVPQTPFSVPFLAPESKPMKSERTPPSSSSAARNHAELISSLSVQGDKLYKELLSSYEAASGSSSRASQLERELEALKQEKAHEEGFLQCRLKNLAGENFTVQEKYAAGARRIEGLRAELESS</sequence>
<comment type="caution">
    <text evidence="3">The sequence shown here is derived from an EMBL/GenBank/DDBJ whole genome shotgun (WGS) entry which is preliminary data.</text>
</comment>
<keyword evidence="1" id="KW-0175">Coiled coil</keyword>
<evidence type="ECO:0000313" key="3">
    <source>
        <dbReference type="EMBL" id="GAA0144849.1"/>
    </source>
</evidence>